<dbReference type="InterPro" id="IPR025993">
    <property type="entry name" value="Ceramide_glucosylTrfase"/>
</dbReference>
<evidence type="ECO:0000256" key="9">
    <source>
        <dbReference type="SAM" id="Phobius"/>
    </source>
</evidence>
<evidence type="ECO:0000256" key="7">
    <source>
        <dbReference type="ARBA" id="ARBA00022989"/>
    </source>
</evidence>
<organism evidence="10 11">
    <name type="scientific">Rhodobacter aestuarii</name>
    <dbReference type="NCBI Taxonomy" id="453582"/>
    <lineage>
        <taxon>Bacteria</taxon>
        <taxon>Pseudomonadati</taxon>
        <taxon>Pseudomonadota</taxon>
        <taxon>Alphaproteobacteria</taxon>
        <taxon>Rhodobacterales</taxon>
        <taxon>Rhodobacter group</taxon>
        <taxon>Rhodobacter</taxon>
    </lineage>
</organism>
<dbReference type="Proteomes" id="UP000186221">
    <property type="component" value="Unassembled WGS sequence"/>
</dbReference>
<evidence type="ECO:0000313" key="11">
    <source>
        <dbReference type="Proteomes" id="UP000186221"/>
    </source>
</evidence>
<evidence type="ECO:0000256" key="6">
    <source>
        <dbReference type="ARBA" id="ARBA00022692"/>
    </source>
</evidence>
<dbReference type="PANTHER" id="PTHR12726:SF0">
    <property type="entry name" value="CERAMIDE GLUCOSYLTRANSFERASE"/>
    <property type="match status" value="1"/>
</dbReference>
<reference evidence="11" key="1">
    <citation type="submission" date="2017-01" db="EMBL/GenBank/DDBJ databases">
        <authorList>
            <person name="Varghese N."/>
            <person name="Submissions S."/>
        </authorList>
    </citation>
    <scope>NUCLEOTIDE SEQUENCE [LARGE SCALE GENOMIC DNA]</scope>
    <source>
        <strain evidence="11">DSM 19945</strain>
    </source>
</reference>
<feature type="transmembrane region" description="Helical" evidence="9">
    <location>
        <begin position="275"/>
        <end position="300"/>
    </location>
</feature>
<dbReference type="GO" id="GO:0016020">
    <property type="term" value="C:membrane"/>
    <property type="evidence" value="ECO:0007669"/>
    <property type="project" value="UniProtKB-SubCell"/>
</dbReference>
<dbReference type="Gene3D" id="3.90.550.10">
    <property type="entry name" value="Spore Coat Polysaccharide Biosynthesis Protein SpsA, Chain A"/>
    <property type="match status" value="1"/>
</dbReference>
<proteinExistence type="predicted"/>
<comment type="pathway">
    <text evidence="2">Lipid metabolism; sphingolipid metabolism.</text>
</comment>
<keyword evidence="6 9" id="KW-0812">Transmembrane</keyword>
<keyword evidence="4" id="KW-0328">Glycosyltransferase</keyword>
<evidence type="ECO:0000256" key="2">
    <source>
        <dbReference type="ARBA" id="ARBA00004760"/>
    </source>
</evidence>
<dbReference type="EMBL" id="FTOG01000016">
    <property type="protein sequence ID" value="SIT20877.1"/>
    <property type="molecule type" value="Genomic_DNA"/>
</dbReference>
<dbReference type="SUPFAM" id="SSF53448">
    <property type="entry name" value="Nucleotide-diphospho-sugar transferases"/>
    <property type="match status" value="1"/>
</dbReference>
<comment type="pathway">
    <text evidence="3">Sphingolipid metabolism.</text>
</comment>
<dbReference type="OrthoDB" id="9814255at2"/>
<dbReference type="CDD" id="cd02520">
    <property type="entry name" value="Glucosylceramide_synthase"/>
    <property type="match status" value="1"/>
</dbReference>
<accession>A0A1N7QE83</accession>
<dbReference type="InterPro" id="IPR029044">
    <property type="entry name" value="Nucleotide-diphossugar_trans"/>
</dbReference>
<name>A0A1N7QE83_9RHOB</name>
<dbReference type="AlphaFoldDB" id="A0A1N7QE83"/>
<comment type="subcellular location">
    <subcellularLocation>
        <location evidence="1">Membrane</location>
        <topology evidence="1">Multi-pass membrane protein</topology>
    </subcellularLocation>
</comment>
<evidence type="ECO:0000256" key="3">
    <source>
        <dbReference type="ARBA" id="ARBA00004991"/>
    </source>
</evidence>
<evidence type="ECO:0000256" key="8">
    <source>
        <dbReference type="ARBA" id="ARBA00023136"/>
    </source>
</evidence>
<feature type="transmembrane region" description="Helical" evidence="9">
    <location>
        <begin position="306"/>
        <end position="324"/>
    </location>
</feature>
<dbReference type="PANTHER" id="PTHR12726">
    <property type="entry name" value="CERAMIDE GLUCOSYLTRANSFERASE"/>
    <property type="match status" value="1"/>
</dbReference>
<evidence type="ECO:0000313" key="10">
    <source>
        <dbReference type="EMBL" id="SIT20877.1"/>
    </source>
</evidence>
<dbReference type="Pfam" id="PF13506">
    <property type="entry name" value="Glyco_transf_21"/>
    <property type="match status" value="1"/>
</dbReference>
<evidence type="ECO:0000256" key="5">
    <source>
        <dbReference type="ARBA" id="ARBA00022679"/>
    </source>
</evidence>
<keyword evidence="5 10" id="KW-0808">Transferase</keyword>
<gene>
    <name evidence="10" type="ORF">SAMN05421580_11632</name>
</gene>
<keyword evidence="11" id="KW-1185">Reference proteome</keyword>
<dbReference type="STRING" id="453582.SAMN05421580_11632"/>
<dbReference type="RefSeq" id="WP_076486377.1">
    <property type="nucleotide sequence ID" value="NZ_FTOG01000016.1"/>
</dbReference>
<feature type="transmembrane region" description="Helical" evidence="9">
    <location>
        <begin position="6"/>
        <end position="27"/>
    </location>
</feature>
<keyword evidence="7 9" id="KW-1133">Transmembrane helix</keyword>
<keyword evidence="8 9" id="KW-0472">Membrane</keyword>
<evidence type="ECO:0000256" key="1">
    <source>
        <dbReference type="ARBA" id="ARBA00004141"/>
    </source>
</evidence>
<evidence type="ECO:0000256" key="4">
    <source>
        <dbReference type="ARBA" id="ARBA00022676"/>
    </source>
</evidence>
<dbReference type="GO" id="GO:0006679">
    <property type="term" value="P:glucosylceramide biosynthetic process"/>
    <property type="evidence" value="ECO:0007669"/>
    <property type="project" value="TreeGrafter"/>
</dbReference>
<protein>
    <submittedName>
        <fullName evidence="10">Ceramide glucosyltransferase</fullName>
    </submittedName>
</protein>
<sequence>MIFAYLALGFAVLALGLHLASAVLTMLRYRKPSPRNLPADAPLITLLRPVCGLDNHDEETLGSTFHLSYPNLEIIFCAAREEDPAVALLQKLIAQHPQVNARVMVGEDRITANPKLNNLEKGWQAARGDFVAMTDSNLLLPTDYIEQLLAAFRPDTGLVTSPPIGVRGEGMAAALECAFLNGFQGRWQLAADSVGLGYAQGKTLMWRRDVLERAGGLVSLGRDLAEDVASTKRVRDQGLKVRLTRQAFTQPIGPRNFGAVWARQLRWARVRRDGFVGLFAAEILLGPFVPLAALVPLFGWATLPTALPFLGLWYGAELAMMRFAGWPSKREDITAMVLRDLLLAPLWLQTWRSRGFEWRGSAMAPGVVSEVKV</sequence>
<dbReference type="GO" id="GO:0008120">
    <property type="term" value="F:ceramide glucosyltransferase activity"/>
    <property type="evidence" value="ECO:0007669"/>
    <property type="project" value="TreeGrafter"/>
</dbReference>